<dbReference type="InterPro" id="IPR036179">
    <property type="entry name" value="Ig-like_dom_sf"/>
</dbReference>
<evidence type="ECO:0000256" key="1">
    <source>
        <dbReference type="ARBA" id="ARBA00004167"/>
    </source>
</evidence>
<protein>
    <recommendedName>
        <fullName evidence="7">Ig-like domain-containing protein</fullName>
    </recommendedName>
</protein>
<keyword evidence="2" id="KW-0812">Transmembrane</keyword>
<dbReference type="InterPro" id="IPR013783">
    <property type="entry name" value="Ig-like_fold"/>
</dbReference>
<keyword evidence="3" id="KW-1133">Transmembrane helix</keyword>
<dbReference type="SUPFAM" id="SSF48726">
    <property type="entry name" value="Immunoglobulin"/>
    <property type="match status" value="1"/>
</dbReference>
<reference evidence="5" key="2">
    <citation type="submission" date="2025-08" db="UniProtKB">
        <authorList>
            <consortium name="Ensembl"/>
        </authorList>
    </citation>
    <scope>IDENTIFICATION</scope>
</reference>
<evidence type="ECO:0008006" key="7">
    <source>
        <dbReference type="Google" id="ProtNLM"/>
    </source>
</evidence>
<organism evidence="5 6">
    <name type="scientific">Theropithecus gelada</name>
    <name type="common">Gelada baboon</name>
    <dbReference type="NCBI Taxonomy" id="9565"/>
    <lineage>
        <taxon>Eukaryota</taxon>
        <taxon>Metazoa</taxon>
        <taxon>Chordata</taxon>
        <taxon>Craniata</taxon>
        <taxon>Vertebrata</taxon>
        <taxon>Euteleostomi</taxon>
        <taxon>Mammalia</taxon>
        <taxon>Eutheria</taxon>
        <taxon>Euarchontoglires</taxon>
        <taxon>Primates</taxon>
        <taxon>Haplorrhini</taxon>
        <taxon>Catarrhini</taxon>
        <taxon>Cercopithecidae</taxon>
        <taxon>Cercopithecinae</taxon>
        <taxon>Theropithecus</taxon>
    </lineage>
</organism>
<proteinExistence type="predicted"/>
<dbReference type="PANTHER" id="PTHR12035">
    <property type="entry name" value="SIALIC ACID BINDING IMMUNOGLOBULIN-LIKE LECTIN"/>
    <property type="match status" value="1"/>
</dbReference>
<dbReference type="Gene3D" id="2.60.40.10">
    <property type="entry name" value="Immunoglobulins"/>
    <property type="match status" value="1"/>
</dbReference>
<dbReference type="GO" id="GO:0033691">
    <property type="term" value="F:sialic acid binding"/>
    <property type="evidence" value="ECO:0007669"/>
    <property type="project" value="TreeGrafter"/>
</dbReference>
<name>A0A8D2EIZ2_THEGE</name>
<sequence>MNTFFLELTALTQKPDVYIPKALEHGKPVTVICVFNWVFEECLTPSFSWMGEALSSQGTGTTTSHFSVLNLTLRPQDHDTYHNCCIDFSRTGVSAWWTIQLCVVYASRYFVISISHDNAATELASSHISSKKSGPMKDVVLVATREGAVKTLLLCICFIFLSVSFYRRKVVRAAVGVEAANTVTG</sequence>
<keyword evidence="6" id="KW-1185">Reference proteome</keyword>
<keyword evidence="4" id="KW-0472">Membrane</keyword>
<evidence type="ECO:0000256" key="3">
    <source>
        <dbReference type="ARBA" id="ARBA00022989"/>
    </source>
</evidence>
<accession>A0A8D2EIZ2</accession>
<evidence type="ECO:0000256" key="4">
    <source>
        <dbReference type="ARBA" id="ARBA00023136"/>
    </source>
</evidence>
<dbReference type="GO" id="GO:0005886">
    <property type="term" value="C:plasma membrane"/>
    <property type="evidence" value="ECO:0007669"/>
    <property type="project" value="TreeGrafter"/>
</dbReference>
<comment type="subcellular location">
    <subcellularLocation>
        <location evidence="1">Membrane</location>
        <topology evidence="1">Single-pass membrane protein</topology>
    </subcellularLocation>
</comment>
<dbReference type="GO" id="GO:0007155">
    <property type="term" value="P:cell adhesion"/>
    <property type="evidence" value="ECO:0007669"/>
    <property type="project" value="TreeGrafter"/>
</dbReference>
<dbReference type="InterPro" id="IPR051036">
    <property type="entry name" value="SIGLEC"/>
</dbReference>
<evidence type="ECO:0000313" key="5">
    <source>
        <dbReference type="Ensembl" id="ENSTGEP00000006462.1"/>
    </source>
</evidence>
<dbReference type="Ensembl" id="ENSTGET00000007786.1">
    <property type="protein sequence ID" value="ENSTGEP00000006462.1"/>
    <property type="gene ID" value="ENSTGEG00000005297.1"/>
</dbReference>
<dbReference type="PANTHER" id="PTHR12035:SF115">
    <property type="entry name" value="SIALIC ACID-BINDING IG-LIKE LECTIN 10"/>
    <property type="match status" value="1"/>
</dbReference>
<evidence type="ECO:0000313" key="6">
    <source>
        <dbReference type="Proteomes" id="UP000694411"/>
    </source>
</evidence>
<dbReference type="Proteomes" id="UP000694411">
    <property type="component" value="Chromosome 1"/>
</dbReference>
<evidence type="ECO:0000256" key="2">
    <source>
        <dbReference type="ARBA" id="ARBA00022692"/>
    </source>
</evidence>
<dbReference type="AlphaFoldDB" id="A0A8D2EIZ2"/>
<reference evidence="5" key="1">
    <citation type="submission" date="2018-05" db="EMBL/GenBank/DDBJ databases">
        <title>Whole genome of Theropithecus gelada.</title>
        <authorList>
            <person name="Chiou K.L."/>
            <person name="Snyder-Mackler N."/>
        </authorList>
    </citation>
    <scope>NUCLEOTIDE SEQUENCE [LARGE SCALE GENOMIC DNA]</scope>
</reference>
<reference evidence="5" key="3">
    <citation type="submission" date="2025-09" db="UniProtKB">
        <authorList>
            <consortium name="Ensembl"/>
        </authorList>
    </citation>
    <scope>IDENTIFICATION</scope>
</reference>